<dbReference type="Gene3D" id="3.40.50.12230">
    <property type="match status" value="1"/>
</dbReference>
<dbReference type="GO" id="GO:0004479">
    <property type="term" value="F:methionyl-tRNA formyltransferase activity"/>
    <property type="evidence" value="ECO:0007669"/>
    <property type="project" value="UniProtKB-UniRule"/>
</dbReference>
<dbReference type="InterPro" id="IPR011034">
    <property type="entry name" value="Formyl_transferase-like_C_sf"/>
</dbReference>
<dbReference type="AlphaFoldDB" id="A0A2H0RHX6"/>
<evidence type="ECO:0000259" key="6">
    <source>
        <dbReference type="Pfam" id="PF00551"/>
    </source>
</evidence>
<dbReference type="InterPro" id="IPR044135">
    <property type="entry name" value="Met-tRNA-FMT_C"/>
</dbReference>
<dbReference type="GO" id="GO:0005829">
    <property type="term" value="C:cytosol"/>
    <property type="evidence" value="ECO:0007669"/>
    <property type="project" value="TreeGrafter"/>
</dbReference>
<sequence length="281" mass="31414">MKFVFFGTDEFSVKVLTILATHNLFPKLIVTAPDRPQGRKLILTPPPVKVWAEARQLQIFQPGSLKKTEALPTLVETGQTADFALVASYGKIIPENILTLPAQDTLNIHPSLLPVYRGPSPLETAILDGATETGVTVIKLDAEMDHGPILAQKKTPLGQQEDFPTLRDRLAVLGAELLLKILPDYLSGQLKPQEQNHAEATYTKKFTKADGRLDPAATAQENYRKILAFNPWPGAYLEEGGERIVIKRAHLEDNRLIYDRVVPADRREMSWEDYLRGRTET</sequence>
<dbReference type="InterPro" id="IPR005793">
    <property type="entry name" value="Formyl_trans_C"/>
</dbReference>
<evidence type="ECO:0000313" key="9">
    <source>
        <dbReference type="Proteomes" id="UP000230431"/>
    </source>
</evidence>
<dbReference type="InterPro" id="IPR002376">
    <property type="entry name" value="Formyl_transf_N"/>
</dbReference>
<evidence type="ECO:0000256" key="4">
    <source>
        <dbReference type="ARBA" id="ARBA00022917"/>
    </source>
</evidence>
<comment type="catalytic activity">
    <reaction evidence="5">
        <text>L-methionyl-tRNA(fMet) + (6R)-10-formyltetrahydrofolate = N-formyl-L-methionyl-tRNA(fMet) + (6S)-5,6,7,8-tetrahydrofolate + H(+)</text>
        <dbReference type="Rhea" id="RHEA:24380"/>
        <dbReference type="Rhea" id="RHEA-COMP:9952"/>
        <dbReference type="Rhea" id="RHEA-COMP:9953"/>
        <dbReference type="ChEBI" id="CHEBI:15378"/>
        <dbReference type="ChEBI" id="CHEBI:57453"/>
        <dbReference type="ChEBI" id="CHEBI:78530"/>
        <dbReference type="ChEBI" id="CHEBI:78844"/>
        <dbReference type="ChEBI" id="CHEBI:195366"/>
        <dbReference type="EC" id="2.1.2.9"/>
    </reaction>
</comment>
<evidence type="ECO:0000256" key="5">
    <source>
        <dbReference type="HAMAP-Rule" id="MF_00182"/>
    </source>
</evidence>
<reference evidence="8 9" key="1">
    <citation type="submission" date="2017-09" db="EMBL/GenBank/DDBJ databases">
        <title>Depth-based differentiation of microbial function through sediment-hosted aquifers and enrichment of novel symbionts in the deep terrestrial subsurface.</title>
        <authorList>
            <person name="Probst A.J."/>
            <person name="Ladd B."/>
            <person name="Jarett J.K."/>
            <person name="Geller-Mcgrath D.E."/>
            <person name="Sieber C.M."/>
            <person name="Emerson J.B."/>
            <person name="Anantharaman K."/>
            <person name="Thomas B.C."/>
            <person name="Malmstrom R."/>
            <person name="Stieglmeier M."/>
            <person name="Klingl A."/>
            <person name="Woyke T."/>
            <person name="Ryan C.M."/>
            <person name="Banfield J.F."/>
        </authorList>
    </citation>
    <scope>NUCLEOTIDE SEQUENCE [LARGE SCALE GENOMIC DNA]</scope>
    <source>
        <strain evidence="8">CG10_big_fil_rev_8_21_14_0_10_49_38</strain>
    </source>
</reference>
<feature type="binding site" evidence="5">
    <location>
        <begin position="111"/>
        <end position="114"/>
    </location>
    <ligand>
        <name>(6S)-5,6,7,8-tetrahydrofolate</name>
        <dbReference type="ChEBI" id="CHEBI:57453"/>
    </ligand>
</feature>
<dbReference type="SUPFAM" id="SSF50486">
    <property type="entry name" value="FMT C-terminal domain-like"/>
    <property type="match status" value="1"/>
</dbReference>
<dbReference type="NCBIfam" id="TIGR00460">
    <property type="entry name" value="fmt"/>
    <property type="match status" value="1"/>
</dbReference>
<evidence type="ECO:0000256" key="3">
    <source>
        <dbReference type="ARBA" id="ARBA00022679"/>
    </source>
</evidence>
<evidence type="ECO:0000256" key="2">
    <source>
        <dbReference type="ARBA" id="ARBA00012261"/>
    </source>
</evidence>
<dbReference type="EC" id="2.1.2.9" evidence="2 5"/>
<name>A0A2H0RHX6_9BACT</name>
<dbReference type="Pfam" id="PF02911">
    <property type="entry name" value="Formyl_trans_C"/>
    <property type="match status" value="1"/>
</dbReference>
<dbReference type="SUPFAM" id="SSF53328">
    <property type="entry name" value="Formyltransferase"/>
    <property type="match status" value="1"/>
</dbReference>
<dbReference type="InterPro" id="IPR036477">
    <property type="entry name" value="Formyl_transf_N_sf"/>
</dbReference>
<protein>
    <recommendedName>
        <fullName evidence="2 5">Methionyl-tRNA formyltransferase</fullName>
        <ecNumber evidence="2 5">2.1.2.9</ecNumber>
    </recommendedName>
</protein>
<comment type="caution">
    <text evidence="8">The sequence shown here is derived from an EMBL/GenBank/DDBJ whole genome shotgun (WGS) entry which is preliminary data.</text>
</comment>
<comment type="function">
    <text evidence="5">Attaches a formyl group to the free amino group of methionyl-tRNA(fMet). The formyl group appears to play a dual role in the initiator identity of N-formylmethionyl-tRNA by promoting its recognition by IF2 and preventing the misappropriation of this tRNA by the elongation apparatus.</text>
</comment>
<dbReference type="Proteomes" id="UP000230431">
    <property type="component" value="Unassembled WGS sequence"/>
</dbReference>
<dbReference type="PANTHER" id="PTHR11138:SF5">
    <property type="entry name" value="METHIONYL-TRNA FORMYLTRANSFERASE, MITOCHONDRIAL"/>
    <property type="match status" value="1"/>
</dbReference>
<evidence type="ECO:0000259" key="7">
    <source>
        <dbReference type="Pfam" id="PF02911"/>
    </source>
</evidence>
<keyword evidence="3 5" id="KW-0808">Transferase</keyword>
<dbReference type="HAMAP" id="MF_00182">
    <property type="entry name" value="Formyl_trans"/>
    <property type="match status" value="1"/>
</dbReference>
<organism evidence="8 9">
    <name type="scientific">Candidatus Vogelbacteria bacterium CG10_big_fil_rev_8_21_14_0_10_49_38</name>
    <dbReference type="NCBI Taxonomy" id="1975043"/>
    <lineage>
        <taxon>Bacteria</taxon>
        <taxon>Candidatus Vogeliibacteriota</taxon>
    </lineage>
</organism>
<accession>A0A2H0RHX6</accession>
<proteinExistence type="inferred from homology"/>
<dbReference type="CDD" id="cd08704">
    <property type="entry name" value="Met_tRNA_FMT_C"/>
    <property type="match status" value="1"/>
</dbReference>
<dbReference type="Pfam" id="PF00551">
    <property type="entry name" value="Formyl_trans_N"/>
    <property type="match status" value="1"/>
</dbReference>
<feature type="domain" description="Formyl transferase C-terminal" evidence="7">
    <location>
        <begin position="206"/>
        <end position="254"/>
    </location>
</feature>
<dbReference type="EMBL" id="PCYK01000014">
    <property type="protein sequence ID" value="PIR46036.1"/>
    <property type="molecule type" value="Genomic_DNA"/>
</dbReference>
<keyword evidence="4 5" id="KW-0648">Protein biosynthesis</keyword>
<dbReference type="InterPro" id="IPR005794">
    <property type="entry name" value="Fmt"/>
</dbReference>
<dbReference type="PANTHER" id="PTHR11138">
    <property type="entry name" value="METHIONYL-TRNA FORMYLTRANSFERASE"/>
    <property type="match status" value="1"/>
</dbReference>
<gene>
    <name evidence="5 8" type="primary">fmt</name>
    <name evidence="8" type="ORF">COV08_02050</name>
</gene>
<dbReference type="CDD" id="cd08646">
    <property type="entry name" value="FMT_core_Met-tRNA-FMT_N"/>
    <property type="match status" value="1"/>
</dbReference>
<dbReference type="InterPro" id="IPR041711">
    <property type="entry name" value="Met-tRNA-FMT_N"/>
</dbReference>
<feature type="domain" description="Formyl transferase N-terminal" evidence="6">
    <location>
        <begin position="1"/>
        <end position="180"/>
    </location>
</feature>
<evidence type="ECO:0000313" key="8">
    <source>
        <dbReference type="EMBL" id="PIR46036.1"/>
    </source>
</evidence>
<evidence type="ECO:0000256" key="1">
    <source>
        <dbReference type="ARBA" id="ARBA00010699"/>
    </source>
</evidence>
<comment type="similarity">
    <text evidence="1 5">Belongs to the Fmt family.</text>
</comment>